<sequence length="385" mass="43629">MQENFTNAQKLFSNIIASFCMHRPRLVEPTPSTLVNDSTTTDKYRRIHRGGLLSWYDSGVQCADDDVGRRMALDMCTDNVEIEVARLRKQFDVEAEMAILDRGEVSITSSTDLKDVSELYTDARYLHRGVSVVALSNLLANTAWGFFFAAESRNSCIKVLYPSYPNAGSVLVTPNHLHVPHPPRVDIREEIEVWVARREALKMQPSLYSTNPPSCPISRITSKASTSLIQFRALYIYDQSIMDHVGGEVTDGMNLVGLTGATHTRLTFLKCIFLERDQTLIDTHSNIFLHHVNIINQPIISKRILKRPIRETHNRNNVKAQPSRLEVVERRCSCDTGYIGQIESPPTELSTQPLIEDRATYRTFNTISRNVNEFNVVFDEENVVG</sequence>
<dbReference type="AlphaFoldDB" id="A0A0C9UBU1"/>
<gene>
    <name evidence="1" type="ORF">M422DRAFT_780685</name>
</gene>
<reference evidence="1 2" key="1">
    <citation type="submission" date="2014-06" db="EMBL/GenBank/DDBJ databases">
        <title>Evolutionary Origins and Diversification of the Mycorrhizal Mutualists.</title>
        <authorList>
            <consortium name="DOE Joint Genome Institute"/>
            <consortium name="Mycorrhizal Genomics Consortium"/>
            <person name="Kohler A."/>
            <person name="Kuo A."/>
            <person name="Nagy L.G."/>
            <person name="Floudas D."/>
            <person name="Copeland A."/>
            <person name="Barry K.W."/>
            <person name="Cichocki N."/>
            <person name="Veneault-Fourrey C."/>
            <person name="LaButti K."/>
            <person name="Lindquist E.A."/>
            <person name="Lipzen A."/>
            <person name="Lundell T."/>
            <person name="Morin E."/>
            <person name="Murat C."/>
            <person name="Riley R."/>
            <person name="Ohm R."/>
            <person name="Sun H."/>
            <person name="Tunlid A."/>
            <person name="Henrissat B."/>
            <person name="Grigoriev I.V."/>
            <person name="Hibbett D.S."/>
            <person name="Martin F."/>
        </authorList>
    </citation>
    <scope>NUCLEOTIDE SEQUENCE [LARGE SCALE GENOMIC DNA]</scope>
    <source>
        <strain evidence="1 2">SS14</strain>
    </source>
</reference>
<protein>
    <submittedName>
        <fullName evidence="1">Uncharacterized protein</fullName>
    </submittedName>
</protein>
<dbReference type="Proteomes" id="UP000054279">
    <property type="component" value="Unassembled WGS sequence"/>
</dbReference>
<organism evidence="1 2">
    <name type="scientific">Sphaerobolus stellatus (strain SS14)</name>
    <dbReference type="NCBI Taxonomy" id="990650"/>
    <lineage>
        <taxon>Eukaryota</taxon>
        <taxon>Fungi</taxon>
        <taxon>Dikarya</taxon>
        <taxon>Basidiomycota</taxon>
        <taxon>Agaricomycotina</taxon>
        <taxon>Agaricomycetes</taxon>
        <taxon>Phallomycetidae</taxon>
        <taxon>Geastrales</taxon>
        <taxon>Sphaerobolaceae</taxon>
        <taxon>Sphaerobolus</taxon>
    </lineage>
</organism>
<keyword evidence="2" id="KW-1185">Reference proteome</keyword>
<dbReference type="EMBL" id="KN837143">
    <property type="protein sequence ID" value="KIJ40593.1"/>
    <property type="molecule type" value="Genomic_DNA"/>
</dbReference>
<evidence type="ECO:0000313" key="2">
    <source>
        <dbReference type="Proteomes" id="UP000054279"/>
    </source>
</evidence>
<accession>A0A0C9UBU1</accession>
<dbReference type="HOGENOM" id="CLU_717996_0_0_1"/>
<proteinExistence type="predicted"/>
<name>A0A0C9UBU1_SPHS4</name>
<evidence type="ECO:0000313" key="1">
    <source>
        <dbReference type="EMBL" id="KIJ40593.1"/>
    </source>
</evidence>